<organism evidence="14 15">
    <name type="scientific">Erythranthe guttata</name>
    <name type="common">Yellow monkey flower</name>
    <name type="synonym">Mimulus guttatus</name>
    <dbReference type="NCBI Taxonomy" id="4155"/>
    <lineage>
        <taxon>Eukaryota</taxon>
        <taxon>Viridiplantae</taxon>
        <taxon>Streptophyta</taxon>
        <taxon>Embryophyta</taxon>
        <taxon>Tracheophyta</taxon>
        <taxon>Spermatophyta</taxon>
        <taxon>Magnoliopsida</taxon>
        <taxon>eudicotyledons</taxon>
        <taxon>Gunneridae</taxon>
        <taxon>Pentapetalae</taxon>
        <taxon>asterids</taxon>
        <taxon>lamiids</taxon>
        <taxon>Lamiales</taxon>
        <taxon>Phrymaceae</taxon>
        <taxon>Erythranthe</taxon>
    </lineage>
</organism>
<feature type="domain" description="Cation/H(+) antiporter C-terminal" evidence="13">
    <location>
        <begin position="556"/>
        <end position="696"/>
    </location>
</feature>
<feature type="transmembrane region" description="Helical" evidence="10">
    <location>
        <begin position="128"/>
        <end position="151"/>
    </location>
</feature>
<dbReference type="GO" id="GO:0098662">
    <property type="term" value="P:inorganic cation transmembrane transport"/>
    <property type="evidence" value="ECO:0000318"/>
    <property type="project" value="GO_Central"/>
</dbReference>
<feature type="transmembrane region" description="Helical" evidence="10">
    <location>
        <begin position="276"/>
        <end position="297"/>
    </location>
</feature>
<evidence type="ECO:0000256" key="4">
    <source>
        <dbReference type="ARBA" id="ARBA00022692"/>
    </source>
</evidence>
<dbReference type="Pfam" id="PF23259">
    <property type="entry name" value="CHX17_C"/>
    <property type="match status" value="1"/>
</dbReference>
<dbReference type="InterPro" id="IPR057290">
    <property type="entry name" value="CHX17_C"/>
</dbReference>
<evidence type="ECO:0000256" key="8">
    <source>
        <dbReference type="ARBA" id="ARBA00023136"/>
    </source>
</evidence>
<protein>
    <submittedName>
        <fullName evidence="14">Uncharacterized protein</fullName>
    </submittedName>
</protein>
<keyword evidence="3" id="KW-0633">Potassium transport</keyword>
<keyword evidence="15" id="KW-1185">Reference proteome</keyword>
<evidence type="ECO:0000259" key="12">
    <source>
        <dbReference type="Pfam" id="PF23256"/>
    </source>
</evidence>
<evidence type="ECO:0000313" key="14">
    <source>
        <dbReference type="EMBL" id="EYU20077.1"/>
    </source>
</evidence>
<dbReference type="Pfam" id="PF23256">
    <property type="entry name" value="CHX17_2nd"/>
    <property type="match status" value="1"/>
</dbReference>
<comment type="subcellular location">
    <subcellularLocation>
        <location evidence="1">Membrane</location>
        <topology evidence="1">Multi-pass membrane protein</topology>
    </subcellularLocation>
</comment>
<evidence type="ECO:0000256" key="10">
    <source>
        <dbReference type="SAM" id="Phobius"/>
    </source>
</evidence>
<dbReference type="Proteomes" id="UP000030748">
    <property type="component" value="Unassembled WGS sequence"/>
</dbReference>
<dbReference type="eggNOG" id="KOG1650">
    <property type="taxonomic scope" value="Eukaryota"/>
</dbReference>
<dbReference type="PANTHER" id="PTHR32468">
    <property type="entry name" value="CATION/H + ANTIPORTER"/>
    <property type="match status" value="1"/>
</dbReference>
<dbReference type="GO" id="GO:0006885">
    <property type="term" value="P:regulation of pH"/>
    <property type="evidence" value="ECO:0000318"/>
    <property type="project" value="GO_Central"/>
</dbReference>
<feature type="transmembrane region" description="Helical" evidence="10">
    <location>
        <begin position="340"/>
        <end position="362"/>
    </location>
</feature>
<dbReference type="GO" id="GO:0006813">
    <property type="term" value="P:potassium ion transport"/>
    <property type="evidence" value="ECO:0007669"/>
    <property type="project" value="UniProtKB-KW"/>
</dbReference>
<feature type="domain" description="Cation/H+ exchanger transmembrane" evidence="11">
    <location>
        <begin position="2"/>
        <end position="357"/>
    </location>
</feature>
<evidence type="ECO:0000256" key="6">
    <source>
        <dbReference type="ARBA" id="ARBA00022989"/>
    </source>
</evidence>
<dbReference type="Pfam" id="PF00999">
    <property type="entry name" value="Na_H_Exchanger"/>
    <property type="match status" value="1"/>
</dbReference>
<evidence type="ECO:0000256" key="7">
    <source>
        <dbReference type="ARBA" id="ARBA00023065"/>
    </source>
</evidence>
<keyword evidence="4 10" id="KW-0812">Transmembrane</keyword>
<dbReference type="GO" id="GO:0015297">
    <property type="term" value="F:antiporter activity"/>
    <property type="evidence" value="ECO:0007669"/>
    <property type="project" value="InterPro"/>
</dbReference>
<feature type="transmembrane region" description="Helical" evidence="10">
    <location>
        <begin position="157"/>
        <end position="178"/>
    </location>
</feature>
<feature type="transmembrane region" description="Helical" evidence="10">
    <location>
        <begin position="60"/>
        <end position="82"/>
    </location>
</feature>
<evidence type="ECO:0000256" key="3">
    <source>
        <dbReference type="ARBA" id="ARBA00022538"/>
    </source>
</evidence>
<dbReference type="InterPro" id="IPR038770">
    <property type="entry name" value="Na+/solute_symporter_sf"/>
</dbReference>
<evidence type="ECO:0000313" key="15">
    <source>
        <dbReference type="Proteomes" id="UP000030748"/>
    </source>
</evidence>
<feature type="non-terminal residue" evidence="14">
    <location>
        <position position="1"/>
    </location>
</feature>
<dbReference type="Gene3D" id="1.20.1530.20">
    <property type="match status" value="1"/>
</dbReference>
<keyword evidence="6 10" id="KW-1133">Transmembrane helix</keyword>
<dbReference type="InterPro" id="IPR006153">
    <property type="entry name" value="Cation/H_exchanger_TM"/>
</dbReference>
<dbReference type="AlphaFoldDB" id="A0A022PUK6"/>
<reference evidence="14 15" key="1">
    <citation type="journal article" date="2013" name="Proc. Natl. Acad. Sci. U.S.A.">
        <title>Fine-scale variation in meiotic recombination in Mimulus inferred from population shotgun sequencing.</title>
        <authorList>
            <person name="Hellsten U."/>
            <person name="Wright K.M."/>
            <person name="Jenkins J."/>
            <person name="Shu S."/>
            <person name="Yuan Y."/>
            <person name="Wessler S.R."/>
            <person name="Schmutz J."/>
            <person name="Willis J.H."/>
            <person name="Rokhsar D.S."/>
        </authorList>
    </citation>
    <scope>NUCLEOTIDE SEQUENCE [LARGE SCALE GENOMIC DNA]</scope>
    <source>
        <strain evidence="15">cv. DUN x IM62</strain>
    </source>
</reference>
<dbReference type="InterPro" id="IPR057291">
    <property type="entry name" value="CHX17_2nd"/>
</dbReference>
<feature type="transmembrane region" description="Helical" evidence="10">
    <location>
        <begin position="199"/>
        <end position="218"/>
    </location>
</feature>
<dbReference type="GO" id="GO:1902600">
    <property type="term" value="P:proton transmembrane transport"/>
    <property type="evidence" value="ECO:0007669"/>
    <property type="project" value="InterPro"/>
</dbReference>
<accession>A0A022PUK6</accession>
<feature type="transmembrane region" description="Helical" evidence="10">
    <location>
        <begin position="26"/>
        <end position="48"/>
    </location>
</feature>
<evidence type="ECO:0000259" key="11">
    <source>
        <dbReference type="Pfam" id="PF00999"/>
    </source>
</evidence>
<gene>
    <name evidence="14" type="ORF">MIMGU_mgv1a023003mg</name>
</gene>
<feature type="domain" description="Cation/H(+) antiporter central" evidence="12">
    <location>
        <begin position="419"/>
        <end position="541"/>
    </location>
</feature>
<evidence type="ECO:0000256" key="2">
    <source>
        <dbReference type="ARBA" id="ARBA00022448"/>
    </source>
</evidence>
<evidence type="ECO:0000259" key="13">
    <source>
        <dbReference type="Pfam" id="PF23259"/>
    </source>
</evidence>
<keyword evidence="5" id="KW-0630">Potassium</keyword>
<dbReference type="GO" id="GO:0012505">
    <property type="term" value="C:endomembrane system"/>
    <property type="evidence" value="ECO:0000318"/>
    <property type="project" value="GO_Central"/>
</dbReference>
<evidence type="ECO:0000256" key="1">
    <source>
        <dbReference type="ARBA" id="ARBA00004141"/>
    </source>
</evidence>
<keyword evidence="2" id="KW-0813">Transport</keyword>
<dbReference type="PANTHER" id="PTHR32468:SF35">
    <property type="entry name" value="CATION_H+ EXCHANGER DOMAIN-CONTAINING PROTEIN"/>
    <property type="match status" value="1"/>
</dbReference>
<sequence length="740" mass="81236">GGILFGPSVLGHQRLMGSELFPARSIMTLETAASFGIMFFLFAIGVRTDTTMILRPGREPLVIGISVMIITLFFSVSLAFALKACVKMDDSLARALPFIGISQCLTPFSNVSCLLIELKLASSDLGRLACSTAILCDIMGMIILMLLFAILQSSYDLMKSILSIGSAVMFVFFMVFITGPLVRKTVKRIPTGKPLGDQYVFLCFAGVLLTGFITELLGQHFMFGPIVLGLIVPDGPPFGAPIISKLDLPVGKFFYPTFLTTSGIKTNIFTIDLQSLWITSLLIFSACIIKIGAVMFASRFLNIDFHDSIIIGLILNARGVCELLMYNLWRDGGILSDQEFALTVISVVGVTAIVTPLIKLLYDPMKRHVPLKRRTIQHSKREAELRILVCIHNADNVPSIINVLEASHATEVSPIAVIAVLLEELVGRATHMLVAHQSTRTLQPNNSRSGHIINALRQYELCNESCVTIQSFSAISHFEMVQDDIYRVALDQNANIVILPFHKHWEIDGSIGSVNRNVQGMNIKVMEKAPCSVGILVDRGILTGSMSILNNQSIFHVAVIYIGGPDDAESLCYGSRMGAHSNVTLSIIRFLLYGSDSARERMKDNNLIDEVRQANMENQNFKFQEQVVKDGVGLAASLRSLENSFDLLIVGRNHQASEILMGLGAWSECPELGVVGDILSSPDFGSTASVLVVQQQRLNGDKLMNRMMKPVVISHEAGHESRPADDQPAIIEHEARWDLP</sequence>
<keyword evidence="7" id="KW-0406">Ion transport</keyword>
<comment type="similarity">
    <text evidence="9">Belongs to the monovalent cation:proton antiporter 2 (CPA2) transporter (TC 2.A.37) family. CHX (TC 2.A.37.4) subfamily.</text>
</comment>
<name>A0A022PUK6_ERYGU</name>
<keyword evidence="8 10" id="KW-0472">Membrane</keyword>
<dbReference type="InterPro" id="IPR050794">
    <property type="entry name" value="CPA2_transporter"/>
</dbReference>
<evidence type="ECO:0000256" key="5">
    <source>
        <dbReference type="ARBA" id="ARBA00022958"/>
    </source>
</evidence>
<dbReference type="EMBL" id="KI632289">
    <property type="protein sequence ID" value="EYU20077.1"/>
    <property type="molecule type" value="Genomic_DNA"/>
</dbReference>
<proteinExistence type="inferred from homology"/>
<dbReference type="GO" id="GO:0016020">
    <property type="term" value="C:membrane"/>
    <property type="evidence" value="ECO:0007669"/>
    <property type="project" value="UniProtKB-SubCell"/>
</dbReference>
<feature type="transmembrane region" description="Helical" evidence="10">
    <location>
        <begin position="94"/>
        <end position="116"/>
    </location>
</feature>
<evidence type="ECO:0000256" key="9">
    <source>
        <dbReference type="ARBA" id="ARBA00038341"/>
    </source>
</evidence>